<dbReference type="GO" id="GO:0016853">
    <property type="term" value="F:isomerase activity"/>
    <property type="evidence" value="ECO:0007669"/>
    <property type="project" value="UniProtKB-KW"/>
</dbReference>
<feature type="binding site" evidence="6">
    <location>
        <begin position="29"/>
        <end position="32"/>
    </location>
    <ligand>
        <name>ATP</name>
        <dbReference type="ChEBI" id="CHEBI:30616"/>
    </ligand>
</feature>
<dbReference type="InterPro" id="IPR027410">
    <property type="entry name" value="TCP-1-like_intermed_sf"/>
</dbReference>
<dbReference type="CDD" id="cd03344">
    <property type="entry name" value="GroEL"/>
    <property type="match status" value="1"/>
</dbReference>
<dbReference type="InterPro" id="IPR027413">
    <property type="entry name" value="GROEL-like_equatorial_sf"/>
</dbReference>
<feature type="binding site" evidence="6">
    <location>
        <position position="414"/>
    </location>
    <ligand>
        <name>ATP</name>
        <dbReference type="ChEBI" id="CHEBI:30616"/>
    </ligand>
</feature>
<evidence type="ECO:0000256" key="1">
    <source>
        <dbReference type="ARBA" id="ARBA00006607"/>
    </source>
</evidence>
<evidence type="ECO:0000256" key="7">
    <source>
        <dbReference type="RuleBase" id="RU000418"/>
    </source>
</evidence>
<evidence type="ECO:0000256" key="5">
    <source>
        <dbReference type="ARBA" id="ARBA00023235"/>
    </source>
</evidence>
<dbReference type="PRINTS" id="PR00298">
    <property type="entry name" value="CHAPERONIN60"/>
</dbReference>
<keyword evidence="6" id="KW-0963">Cytoplasm</keyword>
<keyword evidence="10" id="KW-1185">Reference proteome</keyword>
<dbReference type="Gene3D" id="1.10.560.10">
    <property type="entry name" value="GroEL-like equatorial domain"/>
    <property type="match status" value="1"/>
</dbReference>
<dbReference type="EC" id="5.6.1.7" evidence="6"/>
<keyword evidence="2 6" id="KW-0547">Nucleotide-binding</keyword>
<dbReference type="SUPFAM" id="SSF54849">
    <property type="entry name" value="GroEL-intermediate domain like"/>
    <property type="match status" value="1"/>
</dbReference>
<dbReference type="GO" id="GO:0005524">
    <property type="term" value="F:ATP binding"/>
    <property type="evidence" value="ECO:0007669"/>
    <property type="project" value="UniProtKB-UniRule"/>
</dbReference>
<dbReference type="STRING" id="1075417.SAMN05421823_101472"/>
<evidence type="ECO:0000256" key="3">
    <source>
        <dbReference type="ARBA" id="ARBA00022840"/>
    </source>
</evidence>
<feature type="binding site" evidence="6">
    <location>
        <begin position="86"/>
        <end position="90"/>
    </location>
    <ligand>
        <name>ATP</name>
        <dbReference type="ChEBI" id="CHEBI:30616"/>
    </ligand>
</feature>
<keyword evidence="4 6" id="KW-0143">Chaperone</keyword>
<dbReference type="Gene3D" id="3.50.7.10">
    <property type="entry name" value="GroEL"/>
    <property type="match status" value="1"/>
</dbReference>
<organism evidence="9 10">
    <name type="scientific">Catalinimonas alkaloidigena</name>
    <dbReference type="NCBI Taxonomy" id="1075417"/>
    <lineage>
        <taxon>Bacteria</taxon>
        <taxon>Pseudomonadati</taxon>
        <taxon>Bacteroidota</taxon>
        <taxon>Cytophagia</taxon>
        <taxon>Cytophagales</taxon>
        <taxon>Catalimonadaceae</taxon>
        <taxon>Catalinimonas</taxon>
    </lineage>
</organism>
<accession>A0A1G8XTE0</accession>
<dbReference type="Gene3D" id="3.30.260.10">
    <property type="entry name" value="TCP-1-like chaperonin intermediate domain"/>
    <property type="match status" value="1"/>
</dbReference>
<keyword evidence="5 6" id="KW-0413">Isomerase</keyword>
<comment type="function">
    <text evidence="6 8">Together with its co-chaperonin GroES, plays an essential role in assisting protein folding. The GroEL-GroES system forms a nano-cage that allows encapsulation of the non-native substrate proteins and provides a physical environment optimized to promote and accelerate protein folding.</text>
</comment>
<dbReference type="FunFam" id="1.10.560.10:FF:000001">
    <property type="entry name" value="60 kDa chaperonin"/>
    <property type="match status" value="1"/>
</dbReference>
<dbReference type="NCBIfam" id="NF009489">
    <property type="entry name" value="PRK12851.1"/>
    <property type="match status" value="1"/>
</dbReference>
<dbReference type="AlphaFoldDB" id="A0A1G8XTE0"/>
<dbReference type="Pfam" id="PF00118">
    <property type="entry name" value="Cpn60_TCP1"/>
    <property type="match status" value="1"/>
</dbReference>
<dbReference type="NCBIfam" id="NF009487">
    <property type="entry name" value="PRK12849.1"/>
    <property type="match status" value="1"/>
</dbReference>
<evidence type="ECO:0000256" key="4">
    <source>
        <dbReference type="ARBA" id="ARBA00023186"/>
    </source>
</evidence>
<dbReference type="InterPro" id="IPR018370">
    <property type="entry name" value="Chaperonin_Cpn60_CS"/>
</dbReference>
<dbReference type="RefSeq" id="WP_089678534.1">
    <property type="nucleotide sequence ID" value="NZ_FNFO01000001.1"/>
</dbReference>
<dbReference type="Proteomes" id="UP000198510">
    <property type="component" value="Unassembled WGS sequence"/>
</dbReference>
<dbReference type="GO" id="GO:0042026">
    <property type="term" value="P:protein refolding"/>
    <property type="evidence" value="ECO:0007669"/>
    <property type="project" value="UniProtKB-UniRule"/>
</dbReference>
<dbReference type="PANTHER" id="PTHR45633">
    <property type="entry name" value="60 KDA HEAT SHOCK PROTEIN, MITOCHONDRIAL"/>
    <property type="match status" value="1"/>
</dbReference>
<reference evidence="9 10" key="1">
    <citation type="submission" date="2016-10" db="EMBL/GenBank/DDBJ databases">
        <authorList>
            <person name="de Groot N.N."/>
        </authorList>
    </citation>
    <scope>NUCLEOTIDE SEQUENCE [LARGE SCALE GENOMIC DNA]</scope>
    <source>
        <strain evidence="9 10">DSM 25186</strain>
    </source>
</reference>
<evidence type="ECO:0000256" key="6">
    <source>
        <dbReference type="HAMAP-Rule" id="MF_00600"/>
    </source>
</evidence>
<dbReference type="SUPFAM" id="SSF52029">
    <property type="entry name" value="GroEL apical domain-like"/>
    <property type="match status" value="1"/>
</dbReference>
<keyword evidence="3 6" id="KW-0067">ATP-binding</keyword>
<dbReference type="InterPro" id="IPR002423">
    <property type="entry name" value="Cpn60/GroEL/TCP-1"/>
</dbReference>
<dbReference type="PROSITE" id="PS00296">
    <property type="entry name" value="CHAPERONINS_CPN60"/>
    <property type="match status" value="1"/>
</dbReference>
<proteinExistence type="inferred from homology"/>
<dbReference type="NCBIfam" id="NF009488">
    <property type="entry name" value="PRK12850.1"/>
    <property type="match status" value="1"/>
</dbReference>
<dbReference type="SUPFAM" id="SSF48592">
    <property type="entry name" value="GroEL equatorial domain-like"/>
    <property type="match status" value="1"/>
</dbReference>
<gene>
    <name evidence="6" type="primary">groEL</name>
    <name evidence="6" type="synonym">groL</name>
    <name evidence="9" type="ORF">SAMN05421823_101472</name>
</gene>
<dbReference type="GO" id="GO:0140662">
    <property type="term" value="F:ATP-dependent protein folding chaperone"/>
    <property type="evidence" value="ECO:0007669"/>
    <property type="project" value="InterPro"/>
</dbReference>
<dbReference type="FunFam" id="3.50.7.10:FF:000001">
    <property type="entry name" value="60 kDa chaperonin"/>
    <property type="match status" value="1"/>
</dbReference>
<protein>
    <recommendedName>
        <fullName evidence="6">Chaperonin GroEL</fullName>
        <ecNumber evidence="6">5.6.1.7</ecNumber>
    </recommendedName>
    <alternativeName>
        <fullName evidence="6">60 kDa chaperonin</fullName>
    </alternativeName>
    <alternativeName>
        <fullName evidence="6">Chaperonin-60</fullName>
        <shortName evidence="6">Cpn60</shortName>
    </alternativeName>
</protein>
<dbReference type="NCBIfam" id="NF000592">
    <property type="entry name" value="PRK00013.1"/>
    <property type="match status" value="1"/>
</dbReference>
<feature type="binding site" evidence="6">
    <location>
        <position position="50"/>
    </location>
    <ligand>
        <name>ATP</name>
        <dbReference type="ChEBI" id="CHEBI:30616"/>
    </ligand>
</feature>
<name>A0A1G8XTE0_9BACT</name>
<evidence type="ECO:0000313" key="9">
    <source>
        <dbReference type="EMBL" id="SDJ93892.1"/>
    </source>
</evidence>
<dbReference type="NCBIfam" id="TIGR02348">
    <property type="entry name" value="GroEL"/>
    <property type="match status" value="1"/>
</dbReference>
<dbReference type="EMBL" id="FNFO01000001">
    <property type="protein sequence ID" value="SDJ93892.1"/>
    <property type="molecule type" value="Genomic_DNA"/>
</dbReference>
<comment type="caution">
    <text evidence="6">Lacks conserved residue(s) required for the propagation of feature annotation.</text>
</comment>
<dbReference type="InterPro" id="IPR001844">
    <property type="entry name" value="Cpn60/GroEL"/>
</dbReference>
<dbReference type="OrthoDB" id="9766614at2"/>
<comment type="similarity">
    <text evidence="1 6 7">Belongs to the chaperonin (HSP60) family.</text>
</comment>
<dbReference type="InterPro" id="IPR027409">
    <property type="entry name" value="GroEL-like_apical_dom_sf"/>
</dbReference>
<dbReference type="GO" id="GO:0051082">
    <property type="term" value="F:unfolded protein binding"/>
    <property type="evidence" value="ECO:0007669"/>
    <property type="project" value="UniProtKB-UniRule"/>
</dbReference>
<dbReference type="GO" id="GO:0005737">
    <property type="term" value="C:cytoplasm"/>
    <property type="evidence" value="ECO:0007669"/>
    <property type="project" value="UniProtKB-SubCell"/>
</dbReference>
<sequence>MSKKIYFNSSAREKLKRGVDTLADAVKVTLGPKGRNVILDKKFGAPSITKDGVTVAKEIELKDPIENMGAQLVKEVASKTADSAGDGTTTATVLAQAIFQAGIKNVTAGANPMDLKRGIDKAVAVIVENLRKQSRSISNSNEITQVASISANSDQEIGSMIANAMDKVGKEGVITVEEARGTETEVKTVEGMQFDRGYLSPYFVTNTEKMEAELESPFILIYDKKVSSMKELLPVLEQVAQTGKPLVIISEDVEGEALATLVVNKIRGALKVAAVKAPGFGDRRKAMLEDIAILTGGTVISEERGYKLEQATLDYLGQAEKVIIDKDNTTIVNGSGSTEDIQGRVNQIKQQIENTTSDYDREKLQERLAKLSGGVAILYIGAATEVEMKEKKDRVDDALHATRAAVEEGIIPGGGVALIRALESLDSVSTYNEDEKIGVNIVRTALEAPLRTIVANAGAEGSVVVQRVREGKADFGYNARDDRFEEMYAAGIIDPTKVTRLALENAASIASLLLTTECVVADDPDEKEAAAPAAGMGGMGGMGGMM</sequence>
<dbReference type="HAMAP" id="MF_00600">
    <property type="entry name" value="CH60"/>
    <property type="match status" value="1"/>
</dbReference>
<feature type="binding site" evidence="6">
    <location>
        <position position="494"/>
    </location>
    <ligand>
        <name>ATP</name>
        <dbReference type="ChEBI" id="CHEBI:30616"/>
    </ligand>
</feature>
<evidence type="ECO:0000313" key="10">
    <source>
        <dbReference type="Proteomes" id="UP000198510"/>
    </source>
</evidence>
<comment type="subunit">
    <text evidence="6 8">Forms a cylinder of 14 subunits composed of two heptameric rings stacked back-to-back. Interacts with the co-chaperonin GroES.</text>
</comment>
<evidence type="ECO:0000256" key="8">
    <source>
        <dbReference type="RuleBase" id="RU000419"/>
    </source>
</evidence>
<comment type="subcellular location">
    <subcellularLocation>
        <location evidence="6">Cytoplasm</location>
    </subcellularLocation>
</comment>
<evidence type="ECO:0000256" key="2">
    <source>
        <dbReference type="ARBA" id="ARBA00022741"/>
    </source>
</evidence>